<dbReference type="GO" id="GO:0006082">
    <property type="term" value="P:organic acid metabolic process"/>
    <property type="evidence" value="ECO:0007669"/>
    <property type="project" value="TreeGrafter"/>
</dbReference>
<keyword evidence="4 10" id="KW-0349">Heme</keyword>
<comment type="caution">
    <text evidence="12">The sequence shown here is derived from an EMBL/GenBank/DDBJ whole genome shotgun (WGS) entry which is preliminary data.</text>
</comment>
<evidence type="ECO:0000313" key="13">
    <source>
        <dbReference type="Proteomes" id="UP000727407"/>
    </source>
</evidence>
<keyword evidence="7 10" id="KW-0408">Iron</keyword>
<evidence type="ECO:0000256" key="3">
    <source>
        <dbReference type="ARBA" id="ARBA00010617"/>
    </source>
</evidence>
<comment type="cofactor">
    <cofactor evidence="1 10">
        <name>heme</name>
        <dbReference type="ChEBI" id="CHEBI:30413"/>
    </cofactor>
</comment>
<accession>A0A8J4UF10</accession>
<sequence length="472" mass="54146">MARNPNWIQRPKNFPPGPRPLPIFGNFFHLNIKNPLKDFEMLAERYGNVYSLYFGRNPAVVLNGLKAIKKALVTKSADFSGRPQNLLVSHINEGKGAVFVDYGPAWKEHRRFALMTLRNFGMGKQSMENRILGEIKHLVAKLEKHAGSVMDPETLFHDAASNIIYLVLSGTRYEYGDESLKKFVTLFNEAVKVVNGPWLMIYDNFPWVRSLPLPFKKIFKNTHLLKEITGTMIKNHKTSRIRGEPRDFVDCYLDELDMGKEGSSFNEEQLEMYILNLHEAGIDTMSKTLLTAFLYFMAYPDIQERCQQEIDEVLQGKSHVSFEDRHDMPYTHAVIHESQRIANIVPMGVFHSTTRDTELMGYSIPKGTIIIPNLSSVLKEEGQWKFPHEFNPSNFLNEQGQFEKPEAFIPFSTGPRMCLGEGLARMELFLILVSLLRRFQFIWPGDAGEPDFTPVYGITTAPKPYKMGIRLR</sequence>
<comment type="subcellular location">
    <subcellularLocation>
        <location evidence="2">Membrane</location>
    </subcellularLocation>
</comment>
<evidence type="ECO:0000256" key="8">
    <source>
        <dbReference type="ARBA" id="ARBA00023033"/>
    </source>
</evidence>
<dbReference type="InterPro" id="IPR001128">
    <property type="entry name" value="Cyt_P450"/>
</dbReference>
<dbReference type="PANTHER" id="PTHR24300:SF327">
    <property type="entry name" value="CYTOCHROME P450 2F2-RELATED"/>
    <property type="match status" value="1"/>
</dbReference>
<organism evidence="12 13">
    <name type="scientific">Clarias magur</name>
    <name type="common">Asian catfish</name>
    <name type="synonym">Macropteronotus magur</name>
    <dbReference type="NCBI Taxonomy" id="1594786"/>
    <lineage>
        <taxon>Eukaryota</taxon>
        <taxon>Metazoa</taxon>
        <taxon>Chordata</taxon>
        <taxon>Craniata</taxon>
        <taxon>Vertebrata</taxon>
        <taxon>Euteleostomi</taxon>
        <taxon>Actinopterygii</taxon>
        <taxon>Neopterygii</taxon>
        <taxon>Teleostei</taxon>
        <taxon>Ostariophysi</taxon>
        <taxon>Siluriformes</taxon>
        <taxon>Clariidae</taxon>
        <taxon>Clarias</taxon>
    </lineage>
</organism>
<evidence type="ECO:0000256" key="4">
    <source>
        <dbReference type="ARBA" id="ARBA00022617"/>
    </source>
</evidence>
<keyword evidence="13" id="KW-1185">Reference proteome</keyword>
<dbReference type="GO" id="GO:0016020">
    <property type="term" value="C:membrane"/>
    <property type="evidence" value="ECO:0007669"/>
    <property type="project" value="UniProtKB-SubCell"/>
</dbReference>
<comment type="similarity">
    <text evidence="3 11">Belongs to the cytochrome P450 family.</text>
</comment>
<dbReference type="InterPro" id="IPR036396">
    <property type="entry name" value="Cyt_P450_sf"/>
</dbReference>
<dbReference type="PRINTS" id="PR00463">
    <property type="entry name" value="EP450I"/>
</dbReference>
<reference evidence="12" key="1">
    <citation type="submission" date="2020-07" db="EMBL/GenBank/DDBJ databases">
        <title>Clarias magur genome sequencing, assembly and annotation.</title>
        <authorList>
            <person name="Kushwaha B."/>
            <person name="Kumar R."/>
            <person name="Das P."/>
            <person name="Joshi C.G."/>
            <person name="Kumar D."/>
            <person name="Nagpure N.S."/>
            <person name="Pandey M."/>
            <person name="Agarwal S."/>
            <person name="Srivastava S."/>
            <person name="Singh M."/>
            <person name="Sahoo L."/>
            <person name="Jayasankar P."/>
            <person name="Meher P.K."/>
            <person name="Koringa P.G."/>
            <person name="Iquebal M.A."/>
            <person name="Das S.P."/>
            <person name="Bit A."/>
            <person name="Patnaik S."/>
            <person name="Patel N."/>
            <person name="Shah T.M."/>
            <person name="Hinsu A."/>
            <person name="Jena J.K."/>
        </authorList>
    </citation>
    <scope>NUCLEOTIDE SEQUENCE</scope>
    <source>
        <strain evidence="12">CIFAMagur01</strain>
        <tissue evidence="12">Testis</tissue>
    </source>
</reference>
<dbReference type="OrthoDB" id="2789670at2759"/>
<evidence type="ECO:0000313" key="12">
    <source>
        <dbReference type="EMBL" id="KAF5897984.1"/>
    </source>
</evidence>
<evidence type="ECO:0000256" key="6">
    <source>
        <dbReference type="ARBA" id="ARBA00023002"/>
    </source>
</evidence>
<dbReference type="GO" id="GO:0005506">
    <property type="term" value="F:iron ion binding"/>
    <property type="evidence" value="ECO:0007669"/>
    <property type="project" value="InterPro"/>
</dbReference>
<keyword evidence="8 11" id="KW-0503">Monooxygenase</keyword>
<evidence type="ECO:0000256" key="1">
    <source>
        <dbReference type="ARBA" id="ARBA00001971"/>
    </source>
</evidence>
<gene>
    <name evidence="12" type="ORF">DAT39_012302</name>
</gene>
<keyword evidence="5 10" id="KW-0479">Metal-binding</keyword>
<dbReference type="GO" id="GO:0006805">
    <property type="term" value="P:xenobiotic metabolic process"/>
    <property type="evidence" value="ECO:0007669"/>
    <property type="project" value="TreeGrafter"/>
</dbReference>
<keyword evidence="9" id="KW-0472">Membrane</keyword>
<dbReference type="InterPro" id="IPR002401">
    <property type="entry name" value="Cyt_P450_E_grp-I"/>
</dbReference>
<evidence type="ECO:0000256" key="5">
    <source>
        <dbReference type="ARBA" id="ARBA00022723"/>
    </source>
</evidence>
<keyword evidence="6 11" id="KW-0560">Oxidoreductase</keyword>
<dbReference type="EMBL" id="QNUK01000215">
    <property type="protein sequence ID" value="KAF5897984.1"/>
    <property type="molecule type" value="Genomic_DNA"/>
</dbReference>
<dbReference type="FunFam" id="1.10.630.10:FF:000004">
    <property type="entry name" value="cytochrome P450 2D15 isoform X1"/>
    <property type="match status" value="1"/>
</dbReference>
<dbReference type="PRINTS" id="PR00385">
    <property type="entry name" value="P450"/>
</dbReference>
<evidence type="ECO:0000256" key="10">
    <source>
        <dbReference type="PIRSR" id="PIRSR602401-1"/>
    </source>
</evidence>
<dbReference type="Pfam" id="PF00067">
    <property type="entry name" value="p450"/>
    <property type="match status" value="1"/>
</dbReference>
<evidence type="ECO:0000256" key="9">
    <source>
        <dbReference type="ARBA" id="ARBA00023136"/>
    </source>
</evidence>
<dbReference type="PANTHER" id="PTHR24300">
    <property type="entry name" value="CYTOCHROME P450 508A4-RELATED"/>
    <property type="match status" value="1"/>
</dbReference>
<evidence type="ECO:0000256" key="11">
    <source>
        <dbReference type="RuleBase" id="RU000461"/>
    </source>
</evidence>
<dbReference type="InterPro" id="IPR050182">
    <property type="entry name" value="Cytochrome_P450_fam2"/>
</dbReference>
<dbReference type="AlphaFoldDB" id="A0A8J4UF10"/>
<proteinExistence type="inferred from homology"/>
<protein>
    <submittedName>
        <fullName evidence="12">Cytochrome P450 2F2-like</fullName>
    </submittedName>
</protein>
<dbReference type="PROSITE" id="PS00086">
    <property type="entry name" value="CYTOCHROME_P450"/>
    <property type="match status" value="1"/>
</dbReference>
<dbReference type="InterPro" id="IPR017972">
    <property type="entry name" value="Cyt_P450_CS"/>
</dbReference>
<evidence type="ECO:0000256" key="2">
    <source>
        <dbReference type="ARBA" id="ARBA00004370"/>
    </source>
</evidence>
<dbReference type="SUPFAM" id="SSF48264">
    <property type="entry name" value="Cytochrome P450"/>
    <property type="match status" value="1"/>
</dbReference>
<dbReference type="GO" id="GO:0016712">
    <property type="term" value="F:oxidoreductase activity, acting on paired donors, with incorporation or reduction of molecular oxygen, reduced flavin or flavoprotein as one donor, and incorporation of one atom of oxygen"/>
    <property type="evidence" value="ECO:0007669"/>
    <property type="project" value="TreeGrafter"/>
</dbReference>
<feature type="binding site" description="axial binding residue" evidence="10">
    <location>
        <position position="418"/>
    </location>
    <ligand>
        <name>heme</name>
        <dbReference type="ChEBI" id="CHEBI:30413"/>
    </ligand>
    <ligandPart>
        <name>Fe</name>
        <dbReference type="ChEBI" id="CHEBI:18248"/>
    </ligandPart>
</feature>
<dbReference type="Proteomes" id="UP000727407">
    <property type="component" value="Unassembled WGS sequence"/>
</dbReference>
<evidence type="ECO:0000256" key="7">
    <source>
        <dbReference type="ARBA" id="ARBA00023004"/>
    </source>
</evidence>
<name>A0A8J4UF10_CLAMG</name>
<dbReference type="Gene3D" id="1.10.630.10">
    <property type="entry name" value="Cytochrome P450"/>
    <property type="match status" value="1"/>
</dbReference>
<dbReference type="GO" id="GO:0020037">
    <property type="term" value="F:heme binding"/>
    <property type="evidence" value="ECO:0007669"/>
    <property type="project" value="InterPro"/>
</dbReference>
<dbReference type="GO" id="GO:0005737">
    <property type="term" value="C:cytoplasm"/>
    <property type="evidence" value="ECO:0007669"/>
    <property type="project" value="TreeGrafter"/>
</dbReference>